<dbReference type="InterPro" id="IPR029058">
    <property type="entry name" value="AB_hydrolase_fold"/>
</dbReference>
<evidence type="ECO:0000259" key="1">
    <source>
        <dbReference type="Pfam" id="PF12146"/>
    </source>
</evidence>
<dbReference type="Gene3D" id="3.40.50.1820">
    <property type="entry name" value="alpha/beta hydrolase"/>
    <property type="match status" value="1"/>
</dbReference>
<dbReference type="PANTHER" id="PTHR11614">
    <property type="entry name" value="PHOSPHOLIPASE-RELATED"/>
    <property type="match status" value="1"/>
</dbReference>
<dbReference type="InterPro" id="IPR022742">
    <property type="entry name" value="Hydrolase_4"/>
</dbReference>
<protein>
    <submittedName>
        <fullName evidence="2">Lysophospholipase</fullName>
    </submittedName>
</protein>
<dbReference type="EMBL" id="RBIG01000002">
    <property type="protein sequence ID" value="RKQ70457.1"/>
    <property type="molecule type" value="Genomic_DNA"/>
</dbReference>
<evidence type="ECO:0000313" key="3">
    <source>
        <dbReference type="Proteomes" id="UP000277424"/>
    </source>
</evidence>
<dbReference type="Proteomes" id="UP000277424">
    <property type="component" value="Unassembled WGS sequence"/>
</dbReference>
<dbReference type="RefSeq" id="WP_121220248.1">
    <property type="nucleotide sequence ID" value="NZ_RBIG01000002.1"/>
</dbReference>
<dbReference type="SUPFAM" id="SSF53474">
    <property type="entry name" value="alpha/beta-Hydrolases"/>
    <property type="match status" value="1"/>
</dbReference>
<proteinExistence type="predicted"/>
<feature type="domain" description="Serine aminopeptidase S33" evidence="1">
    <location>
        <begin position="34"/>
        <end position="289"/>
    </location>
</feature>
<sequence length="308" mass="34381">MSDPIQQAGGNVGWLTASDGARLRYATFRREGAHGCFLVLPGFTEFIEKYLEVVEELAARGHDCVVLDWRGQGKSDPRLADRHKGHVLDFGHFQQDARQLLDEVALPLAAGRPLYGLGHSMGGHNLLRLLHDRGGDFRRAVAVAPMIDIWSGFLPPVISRAIACAMVHITPDSYVPNTGPYDPAKKRFAGNPLTGDRERFERTKQLILDDPDLALGGPTWRWLDSAFDSMALLRRPSYAAGIATPVLIASAGRDRIVRSAAQHELARHMPACRILDFPEAEHEILLERDAIRLEFWRAFDAFMTEDKR</sequence>
<dbReference type="OrthoDB" id="9788260at2"/>
<evidence type="ECO:0000313" key="2">
    <source>
        <dbReference type="EMBL" id="RKQ70457.1"/>
    </source>
</evidence>
<name>A0A420WHL5_9PROT</name>
<dbReference type="Pfam" id="PF12146">
    <property type="entry name" value="Hydrolase_4"/>
    <property type="match status" value="1"/>
</dbReference>
<dbReference type="AlphaFoldDB" id="A0A420WHL5"/>
<accession>A0A420WHL5</accession>
<comment type="caution">
    <text evidence="2">The sequence shown here is derived from an EMBL/GenBank/DDBJ whole genome shotgun (WGS) entry which is preliminary data.</text>
</comment>
<gene>
    <name evidence="2" type="ORF">BCL74_2405</name>
</gene>
<reference evidence="2 3" key="1">
    <citation type="submission" date="2018-10" db="EMBL/GenBank/DDBJ databases">
        <title>Comparative analysis of microorganisms from saline springs in Andes Mountain Range, Colombia.</title>
        <authorList>
            <person name="Rubin E."/>
        </authorList>
    </citation>
    <scope>NUCLEOTIDE SEQUENCE [LARGE SCALE GENOMIC DNA]</scope>
    <source>
        <strain evidence="2 3">USBA 36</strain>
    </source>
</reference>
<organism evidence="2 3">
    <name type="scientific">Oceanibaculum indicum</name>
    <dbReference type="NCBI Taxonomy" id="526216"/>
    <lineage>
        <taxon>Bacteria</taxon>
        <taxon>Pseudomonadati</taxon>
        <taxon>Pseudomonadota</taxon>
        <taxon>Alphaproteobacteria</taxon>
        <taxon>Rhodospirillales</taxon>
        <taxon>Oceanibaculaceae</taxon>
        <taxon>Oceanibaculum</taxon>
    </lineage>
</organism>
<dbReference type="InterPro" id="IPR051044">
    <property type="entry name" value="MAG_DAG_Lipase"/>
</dbReference>